<proteinExistence type="predicted"/>
<keyword evidence="2" id="KW-0812">Transmembrane</keyword>
<evidence type="ECO:0000256" key="2">
    <source>
        <dbReference type="SAM" id="Phobius"/>
    </source>
</evidence>
<dbReference type="EMBL" id="CM000606">
    <property type="protein sequence ID" value="EEC50689.1"/>
    <property type="molecule type" value="Genomic_DNA"/>
</dbReference>
<dbReference type="Proteomes" id="UP000000759">
    <property type="component" value="Chromosome 2"/>
</dbReference>
<evidence type="ECO:0000313" key="4">
    <source>
        <dbReference type="Proteomes" id="UP000000759"/>
    </source>
</evidence>
<dbReference type="KEGG" id="pti:PHATRDRAFT_32532"/>
<accession>B7FRX4</accession>
<dbReference type="PaxDb" id="2850-Phatr32532"/>
<protein>
    <submittedName>
        <fullName evidence="3">Uncharacterized protein</fullName>
    </submittedName>
</protein>
<sequence>MPPARGGVTMGSKLVGVAVAATVTALGVGTIYLPFIADKDRIRGLHEESDLSGGEKREYERAMAQMRSNMPNQEETAGQTPQSSSPNSNSMWKRLGDKAGQNREK</sequence>
<keyword evidence="2" id="KW-1133">Transmembrane helix</keyword>
<reference evidence="4" key="2">
    <citation type="submission" date="2008-08" db="EMBL/GenBank/DDBJ databases">
        <authorList>
            <consortium name="Diatom Consortium"/>
            <person name="Grigoriev I."/>
            <person name="Grimwood J."/>
            <person name="Kuo A."/>
            <person name="Otillar R.P."/>
            <person name="Salamov A."/>
            <person name="Detter J.C."/>
            <person name="Lindquist E."/>
            <person name="Shapiro H."/>
            <person name="Lucas S."/>
            <person name="Glavina del Rio T."/>
            <person name="Pitluck S."/>
            <person name="Rokhsar D."/>
            <person name="Bowler C."/>
        </authorList>
    </citation>
    <scope>GENOME REANNOTATION</scope>
    <source>
        <strain evidence="4">CCAP 1055/1</strain>
    </source>
</reference>
<keyword evidence="4" id="KW-1185">Reference proteome</keyword>
<evidence type="ECO:0000256" key="1">
    <source>
        <dbReference type="SAM" id="MobiDB-lite"/>
    </source>
</evidence>
<dbReference type="AlphaFoldDB" id="B7FRX4"/>
<dbReference type="RefSeq" id="XP_002177875.1">
    <property type="nucleotide sequence ID" value="XM_002177839.1"/>
</dbReference>
<gene>
    <name evidence="3" type="ORF">PHATRDRAFT_32532</name>
</gene>
<feature type="compositionally biased region" description="Low complexity" evidence="1">
    <location>
        <begin position="79"/>
        <end position="90"/>
    </location>
</feature>
<dbReference type="GeneID" id="7197393"/>
<feature type="compositionally biased region" description="Polar residues" evidence="1">
    <location>
        <begin position="66"/>
        <end position="78"/>
    </location>
</feature>
<reference evidence="3 4" key="1">
    <citation type="journal article" date="2008" name="Nature">
        <title>The Phaeodactylum genome reveals the evolutionary history of diatom genomes.</title>
        <authorList>
            <person name="Bowler C."/>
            <person name="Allen A.E."/>
            <person name="Badger J.H."/>
            <person name="Grimwood J."/>
            <person name="Jabbari K."/>
            <person name="Kuo A."/>
            <person name="Maheswari U."/>
            <person name="Martens C."/>
            <person name="Maumus F."/>
            <person name="Otillar R.P."/>
            <person name="Rayko E."/>
            <person name="Salamov A."/>
            <person name="Vandepoele K."/>
            <person name="Beszteri B."/>
            <person name="Gruber A."/>
            <person name="Heijde M."/>
            <person name="Katinka M."/>
            <person name="Mock T."/>
            <person name="Valentin K."/>
            <person name="Verret F."/>
            <person name="Berges J.A."/>
            <person name="Brownlee C."/>
            <person name="Cadoret J.P."/>
            <person name="Chiovitti A."/>
            <person name="Choi C.J."/>
            <person name="Coesel S."/>
            <person name="De Martino A."/>
            <person name="Detter J.C."/>
            <person name="Durkin C."/>
            <person name="Falciatore A."/>
            <person name="Fournet J."/>
            <person name="Haruta M."/>
            <person name="Huysman M.J."/>
            <person name="Jenkins B.D."/>
            <person name="Jiroutova K."/>
            <person name="Jorgensen R.E."/>
            <person name="Joubert Y."/>
            <person name="Kaplan A."/>
            <person name="Kroger N."/>
            <person name="Kroth P.G."/>
            <person name="La Roche J."/>
            <person name="Lindquist E."/>
            <person name="Lommer M."/>
            <person name="Martin-Jezequel V."/>
            <person name="Lopez P.J."/>
            <person name="Lucas S."/>
            <person name="Mangogna M."/>
            <person name="McGinnis K."/>
            <person name="Medlin L.K."/>
            <person name="Montsant A."/>
            <person name="Oudot-Le Secq M.P."/>
            <person name="Napoli C."/>
            <person name="Obornik M."/>
            <person name="Parker M.S."/>
            <person name="Petit J.L."/>
            <person name="Porcel B.M."/>
            <person name="Poulsen N."/>
            <person name="Robison M."/>
            <person name="Rychlewski L."/>
            <person name="Rynearson T.A."/>
            <person name="Schmutz J."/>
            <person name="Shapiro H."/>
            <person name="Siaut M."/>
            <person name="Stanley M."/>
            <person name="Sussman M.R."/>
            <person name="Taylor A.R."/>
            <person name="Vardi A."/>
            <person name="von Dassow P."/>
            <person name="Vyverman W."/>
            <person name="Willis A."/>
            <person name="Wyrwicz L.S."/>
            <person name="Rokhsar D.S."/>
            <person name="Weissenbach J."/>
            <person name="Armbrust E.V."/>
            <person name="Green B.R."/>
            <person name="Van de Peer Y."/>
            <person name="Grigoriev I.V."/>
        </authorList>
    </citation>
    <scope>NUCLEOTIDE SEQUENCE [LARGE SCALE GENOMIC DNA]</scope>
    <source>
        <strain evidence="3 4">CCAP 1055/1</strain>
    </source>
</reference>
<organism evidence="3 4">
    <name type="scientific">Phaeodactylum tricornutum (strain CCAP 1055/1)</name>
    <dbReference type="NCBI Taxonomy" id="556484"/>
    <lineage>
        <taxon>Eukaryota</taxon>
        <taxon>Sar</taxon>
        <taxon>Stramenopiles</taxon>
        <taxon>Ochrophyta</taxon>
        <taxon>Bacillariophyta</taxon>
        <taxon>Bacillariophyceae</taxon>
        <taxon>Bacillariophycidae</taxon>
        <taxon>Naviculales</taxon>
        <taxon>Phaeodactylaceae</taxon>
        <taxon>Phaeodactylum</taxon>
    </lineage>
</organism>
<feature type="transmembrane region" description="Helical" evidence="2">
    <location>
        <begin position="14"/>
        <end position="35"/>
    </location>
</feature>
<name>B7FRX4_PHATC</name>
<keyword evidence="2" id="KW-0472">Membrane</keyword>
<feature type="region of interest" description="Disordered" evidence="1">
    <location>
        <begin position="62"/>
        <end position="105"/>
    </location>
</feature>
<dbReference type="OrthoDB" id="48360at2759"/>
<feature type="compositionally biased region" description="Basic and acidic residues" evidence="1">
    <location>
        <begin position="94"/>
        <end position="105"/>
    </location>
</feature>
<evidence type="ECO:0000313" key="3">
    <source>
        <dbReference type="EMBL" id="EEC50689.1"/>
    </source>
</evidence>
<dbReference type="HOGENOM" id="CLU_2241849_0_0_1"/>
<dbReference type="InParanoid" id="B7FRX4"/>